<dbReference type="PANTHER" id="PTHR43197:SF1">
    <property type="entry name" value="UTP--GLUCOSE-1-PHOSPHATE URIDYLYLTRANSFERASE"/>
    <property type="match status" value="1"/>
</dbReference>
<dbReference type="PANTHER" id="PTHR43197">
    <property type="entry name" value="UTP--GLUCOSE-1-PHOSPHATE URIDYLYLTRANSFERASE"/>
    <property type="match status" value="1"/>
</dbReference>
<dbReference type="EC" id="2.7.7.9" evidence="2"/>
<dbReference type="AlphaFoldDB" id="A0A645D4A4"/>
<dbReference type="CDD" id="cd02541">
    <property type="entry name" value="UGPase_prokaryotic"/>
    <property type="match status" value="1"/>
</dbReference>
<evidence type="ECO:0000256" key="4">
    <source>
        <dbReference type="ARBA" id="ARBA00022695"/>
    </source>
</evidence>
<proteinExistence type="inferred from homology"/>
<reference evidence="7" key="1">
    <citation type="submission" date="2019-08" db="EMBL/GenBank/DDBJ databases">
        <authorList>
            <person name="Kucharzyk K."/>
            <person name="Murdoch R.W."/>
            <person name="Higgins S."/>
            <person name="Loffler F."/>
        </authorList>
    </citation>
    <scope>NUCLEOTIDE SEQUENCE</scope>
</reference>
<gene>
    <name evidence="7" type="primary">gtaB_25</name>
    <name evidence="7" type="ORF">SDC9_131277</name>
</gene>
<keyword evidence="4 7" id="KW-0548">Nucleotidyltransferase</keyword>
<dbReference type="InterPro" id="IPR005835">
    <property type="entry name" value="NTP_transferase_dom"/>
</dbReference>
<evidence type="ECO:0000256" key="2">
    <source>
        <dbReference type="ARBA" id="ARBA00012415"/>
    </source>
</evidence>
<dbReference type="InterPro" id="IPR029044">
    <property type="entry name" value="Nucleotide-diphossugar_trans"/>
</dbReference>
<evidence type="ECO:0000313" key="7">
    <source>
        <dbReference type="EMBL" id="MPM84206.1"/>
    </source>
</evidence>
<accession>A0A645D4A4</accession>
<comment type="similarity">
    <text evidence="1">Belongs to the UDPGP type 2 family.</text>
</comment>
<evidence type="ECO:0000256" key="1">
    <source>
        <dbReference type="ARBA" id="ARBA00006890"/>
    </source>
</evidence>
<dbReference type="InterPro" id="IPR005771">
    <property type="entry name" value="GalU_uridylyltTrfase_bac/arc"/>
</dbReference>
<dbReference type="GO" id="GO:0006011">
    <property type="term" value="P:UDP-alpha-D-glucose metabolic process"/>
    <property type="evidence" value="ECO:0007669"/>
    <property type="project" value="InterPro"/>
</dbReference>
<keyword evidence="3 7" id="KW-0808">Transferase</keyword>
<name>A0A645D4A4_9ZZZZ</name>
<dbReference type="GO" id="GO:0003983">
    <property type="term" value="F:UTP:glucose-1-phosphate uridylyltransferase activity"/>
    <property type="evidence" value="ECO:0007669"/>
    <property type="project" value="UniProtKB-EC"/>
</dbReference>
<evidence type="ECO:0000256" key="3">
    <source>
        <dbReference type="ARBA" id="ARBA00022679"/>
    </source>
</evidence>
<dbReference type="Gene3D" id="3.90.550.10">
    <property type="entry name" value="Spore Coat Polysaccharide Biosynthesis Protein SpsA, Chain A"/>
    <property type="match status" value="1"/>
</dbReference>
<dbReference type="EMBL" id="VSSQ01032816">
    <property type="protein sequence ID" value="MPM84206.1"/>
    <property type="molecule type" value="Genomic_DNA"/>
</dbReference>
<organism evidence="7">
    <name type="scientific">bioreactor metagenome</name>
    <dbReference type="NCBI Taxonomy" id="1076179"/>
    <lineage>
        <taxon>unclassified sequences</taxon>
        <taxon>metagenomes</taxon>
        <taxon>ecological metagenomes</taxon>
    </lineage>
</organism>
<dbReference type="SUPFAM" id="SSF53448">
    <property type="entry name" value="Nucleotide-diphospho-sugar transferases"/>
    <property type="match status" value="1"/>
</dbReference>
<comment type="catalytic activity">
    <reaction evidence="5">
        <text>alpha-D-glucose 1-phosphate + UTP + H(+) = UDP-alpha-D-glucose + diphosphate</text>
        <dbReference type="Rhea" id="RHEA:19889"/>
        <dbReference type="ChEBI" id="CHEBI:15378"/>
        <dbReference type="ChEBI" id="CHEBI:33019"/>
        <dbReference type="ChEBI" id="CHEBI:46398"/>
        <dbReference type="ChEBI" id="CHEBI:58601"/>
        <dbReference type="ChEBI" id="CHEBI:58885"/>
        <dbReference type="EC" id="2.7.7.9"/>
    </reaction>
</comment>
<evidence type="ECO:0000256" key="5">
    <source>
        <dbReference type="ARBA" id="ARBA00048128"/>
    </source>
</evidence>
<evidence type="ECO:0000259" key="6">
    <source>
        <dbReference type="Pfam" id="PF00483"/>
    </source>
</evidence>
<protein>
    <recommendedName>
        <fullName evidence="2">UTP--glucose-1-phosphate uridylyltransferase</fullName>
        <ecNumber evidence="2">2.7.7.9</ecNumber>
    </recommendedName>
</protein>
<comment type="caution">
    <text evidence="7">The sequence shown here is derived from an EMBL/GenBank/DDBJ whole genome shotgun (WGS) entry which is preliminary data.</text>
</comment>
<feature type="domain" description="Nucleotidyl transferase" evidence="6">
    <location>
        <begin position="6"/>
        <end position="270"/>
    </location>
</feature>
<dbReference type="Pfam" id="PF00483">
    <property type="entry name" value="NTP_transferase"/>
    <property type="match status" value="1"/>
</dbReference>
<sequence>MQKIRKAVIPAAGLGTRFLPATKAMAKEMLPIVDIPTLQYQVQEAVDSGVEEVILIISKAKEEIVKHFAKDQAYEDYLIQKGKKEFADMIKHIAEMAKITYVYQEEQKGLGHAIMCADKACNGEPFVVILGDDLTINKGGKPVSKQLIEVYEKTGASVIGCQEVEKSEVSKYGIMSIKGGIMKDRMGELKEIVEKPKLENAPSRLACLGRYLFTKEIFTELKKVKPSSLGGEILLTDAIQTLANKKPVIVYDFIGRRYDVGDKYGYVEAVIDFALDRKDIGEKVLKHIKEVVK</sequence>